<keyword evidence="2" id="KW-1185">Reference proteome</keyword>
<dbReference type="Proteomes" id="UP000644548">
    <property type="component" value="Unassembled WGS sequence"/>
</dbReference>
<sequence length="71" mass="7923">MIVQVLSDRLKVQVGRQGGLNTVEVIEHVSIVAPCDMGDEPGELPIGEFRIKHSEKCMVLLLRNPIWKNVS</sequence>
<evidence type="ECO:0000313" key="1">
    <source>
        <dbReference type="EMBL" id="GGR90762.1"/>
    </source>
</evidence>
<accession>A0ABQ2S4V9</accession>
<comment type="caution">
    <text evidence="1">The sequence shown here is derived from an EMBL/GenBank/DDBJ whole genome shotgun (WGS) entry which is preliminary data.</text>
</comment>
<dbReference type="EMBL" id="BMQN01000002">
    <property type="protein sequence ID" value="GGR90762.1"/>
    <property type="molecule type" value="Genomic_DNA"/>
</dbReference>
<organism evidence="1 2">
    <name type="scientific">Deinococcus sedimenti</name>
    <dbReference type="NCBI Taxonomy" id="1867090"/>
    <lineage>
        <taxon>Bacteria</taxon>
        <taxon>Thermotogati</taxon>
        <taxon>Deinococcota</taxon>
        <taxon>Deinococci</taxon>
        <taxon>Deinococcales</taxon>
        <taxon>Deinococcaceae</taxon>
        <taxon>Deinococcus</taxon>
    </lineage>
</organism>
<name>A0ABQ2S4V9_9DEIO</name>
<proteinExistence type="predicted"/>
<protein>
    <submittedName>
        <fullName evidence="1">Uncharacterized protein</fullName>
    </submittedName>
</protein>
<reference evidence="2" key="1">
    <citation type="journal article" date="2019" name="Int. J. Syst. Evol. Microbiol.">
        <title>The Global Catalogue of Microorganisms (GCM) 10K type strain sequencing project: providing services to taxonomists for standard genome sequencing and annotation.</title>
        <authorList>
            <consortium name="The Broad Institute Genomics Platform"/>
            <consortium name="The Broad Institute Genome Sequencing Center for Infectious Disease"/>
            <person name="Wu L."/>
            <person name="Ma J."/>
        </authorList>
    </citation>
    <scope>NUCLEOTIDE SEQUENCE [LARGE SCALE GENOMIC DNA]</scope>
    <source>
        <strain evidence="2">JCM 31405</strain>
    </source>
</reference>
<evidence type="ECO:0000313" key="2">
    <source>
        <dbReference type="Proteomes" id="UP000644548"/>
    </source>
</evidence>
<gene>
    <name evidence="1" type="ORF">GCM10008960_17300</name>
</gene>